<keyword evidence="1" id="KW-0969">Cilium</keyword>
<evidence type="ECO:0000313" key="2">
    <source>
        <dbReference type="Proteomes" id="UP001243623"/>
    </source>
</evidence>
<accession>A0A9Y2AI59</accession>
<sequence>MIKGVTGIHDVGGKIAPVALNDSIEIKKGNISEIKSYTNLNQSNSATEFDLNNSNINKKKDSEDRNLTEENVDEMSDALNDLMKKMNYDIEFSYYKDLDRLVMKVVDRKTQETIKQMPPEEMLDTLTNLREWIGVFLDKKA</sequence>
<dbReference type="Pfam" id="PF03646">
    <property type="entry name" value="FlaG"/>
    <property type="match status" value="1"/>
</dbReference>
<organism evidence="1 2">
    <name type="scientific">Selenobaculum gibii</name>
    <dbReference type="NCBI Taxonomy" id="3054208"/>
    <lineage>
        <taxon>Bacteria</taxon>
        <taxon>Bacillati</taxon>
        <taxon>Bacillota</taxon>
        <taxon>Negativicutes</taxon>
        <taxon>Selenomonadales</taxon>
        <taxon>Selenomonadaceae</taxon>
        <taxon>Selenobaculum</taxon>
    </lineage>
</organism>
<dbReference type="RefSeq" id="WP_147670181.1">
    <property type="nucleotide sequence ID" value="NZ_CP120678.1"/>
</dbReference>
<keyword evidence="1" id="KW-0282">Flagellum</keyword>
<gene>
    <name evidence="1" type="ORF">P3F81_10980</name>
</gene>
<protein>
    <submittedName>
        <fullName evidence="1">Flagellar protein FlaG</fullName>
    </submittedName>
</protein>
<evidence type="ECO:0000313" key="1">
    <source>
        <dbReference type="EMBL" id="WIW70403.1"/>
    </source>
</evidence>
<keyword evidence="1" id="KW-0966">Cell projection</keyword>
<reference evidence="1" key="1">
    <citation type="submission" date="2023-03" db="EMBL/GenBank/DDBJ databases">
        <title>Selenobaculum gbiensis gen. nov. sp. nov., a new bacterium isolated from the gut microbiota of IBD patient.</title>
        <authorList>
            <person name="Yeo S."/>
            <person name="Park H."/>
            <person name="Huh C.S."/>
        </authorList>
    </citation>
    <scope>NUCLEOTIDE SEQUENCE</scope>
    <source>
        <strain evidence="1">ICN-92133</strain>
    </source>
</reference>
<dbReference type="PANTHER" id="PTHR37166:SF1">
    <property type="entry name" value="PROTEIN FLAG"/>
    <property type="match status" value="1"/>
</dbReference>
<dbReference type="Gene3D" id="3.30.160.170">
    <property type="entry name" value="FlaG-like"/>
    <property type="match status" value="1"/>
</dbReference>
<dbReference type="Proteomes" id="UP001243623">
    <property type="component" value="Chromosome"/>
</dbReference>
<dbReference type="PANTHER" id="PTHR37166">
    <property type="entry name" value="PROTEIN FLAG"/>
    <property type="match status" value="1"/>
</dbReference>
<dbReference type="InterPro" id="IPR035924">
    <property type="entry name" value="FlaG-like_sf"/>
</dbReference>
<name>A0A9Y2AI59_9FIRM</name>
<keyword evidence="2" id="KW-1185">Reference proteome</keyword>
<dbReference type="AlphaFoldDB" id="A0A9Y2AI59"/>
<dbReference type="KEGG" id="sgbi:P3F81_10980"/>
<dbReference type="SUPFAM" id="SSF160214">
    <property type="entry name" value="FlaG-like"/>
    <property type="match status" value="1"/>
</dbReference>
<dbReference type="InterPro" id="IPR005186">
    <property type="entry name" value="FlaG"/>
</dbReference>
<proteinExistence type="predicted"/>
<dbReference type="EMBL" id="CP120678">
    <property type="protein sequence ID" value="WIW70403.1"/>
    <property type="molecule type" value="Genomic_DNA"/>
</dbReference>